<feature type="transmembrane region" description="Helical" evidence="1">
    <location>
        <begin position="6"/>
        <end position="24"/>
    </location>
</feature>
<evidence type="ECO:0000259" key="2">
    <source>
        <dbReference type="Pfam" id="PF14534"/>
    </source>
</evidence>
<evidence type="ECO:0000256" key="1">
    <source>
        <dbReference type="SAM" id="Phobius"/>
    </source>
</evidence>
<keyword evidence="1" id="KW-1133">Transmembrane helix</keyword>
<gene>
    <name evidence="3" type="ORF">FGM01_04690</name>
</gene>
<evidence type="ECO:0000313" key="3">
    <source>
        <dbReference type="EMBL" id="TRO67185.1"/>
    </source>
</evidence>
<dbReference type="OrthoDB" id="9814425at2"/>
<protein>
    <submittedName>
        <fullName evidence="3">Nuclear transport factor 2 family protein</fullName>
    </submittedName>
</protein>
<feature type="domain" description="DUF4440" evidence="2">
    <location>
        <begin position="108"/>
        <end position="209"/>
    </location>
</feature>
<evidence type="ECO:0000313" key="4">
    <source>
        <dbReference type="Proteomes" id="UP000315131"/>
    </source>
</evidence>
<dbReference type="InterPro" id="IPR032710">
    <property type="entry name" value="NTF2-like_dom_sf"/>
</dbReference>
<keyword evidence="1" id="KW-0812">Transmembrane</keyword>
<dbReference type="InterPro" id="IPR027843">
    <property type="entry name" value="DUF4440"/>
</dbReference>
<sequence length="230" mass="26667">MKEIPIIITFRSIVLCFYLKYLFFNYQSITPLNPEKLTFIQNPMGCLADFRFLGKLKHNHKPIFMKLFKLLPVFVLLLFSSCQEEKEETDEIDDMATQAELRDPAEANKQWIDAWNRNNPRELDTLTSDDAMLYMEGMPMNRDSIRSWYKNAAPMMKGLKTNPEVKYSSAEVAYEAGTYSHGMKSDTLNNVYGGSYTLIWKRVNNDWKLQVLNIAGSPEDNSDSEMPEDQ</sequence>
<dbReference type="Gene3D" id="3.10.450.50">
    <property type="match status" value="1"/>
</dbReference>
<accession>A0A550I886</accession>
<dbReference type="EMBL" id="VHSF01000001">
    <property type="protein sequence ID" value="TRO67185.1"/>
    <property type="molecule type" value="Genomic_DNA"/>
</dbReference>
<keyword evidence="4" id="KW-1185">Reference proteome</keyword>
<organism evidence="3 4">
    <name type="scientific">Christiangramia sabulilitoris</name>
    <dbReference type="NCBI Taxonomy" id="2583991"/>
    <lineage>
        <taxon>Bacteria</taxon>
        <taxon>Pseudomonadati</taxon>
        <taxon>Bacteroidota</taxon>
        <taxon>Flavobacteriia</taxon>
        <taxon>Flavobacteriales</taxon>
        <taxon>Flavobacteriaceae</taxon>
        <taxon>Christiangramia</taxon>
    </lineage>
</organism>
<comment type="caution">
    <text evidence="3">The sequence shown here is derived from an EMBL/GenBank/DDBJ whole genome shotgun (WGS) entry which is preliminary data.</text>
</comment>
<dbReference type="Proteomes" id="UP000315131">
    <property type="component" value="Unassembled WGS sequence"/>
</dbReference>
<dbReference type="Pfam" id="PF14534">
    <property type="entry name" value="DUF4440"/>
    <property type="match status" value="1"/>
</dbReference>
<dbReference type="AlphaFoldDB" id="A0A550I886"/>
<reference evidence="3 4" key="1">
    <citation type="submission" date="2019-06" db="EMBL/GenBank/DDBJ databases">
        <title>Gramella sabulilitoris sp. nov., isolated from a marine sand.</title>
        <authorList>
            <person name="Yoon J.-H."/>
        </authorList>
    </citation>
    <scope>NUCLEOTIDE SEQUENCE [LARGE SCALE GENOMIC DNA]</scope>
    <source>
        <strain evidence="3 4">HSMS-1</strain>
    </source>
</reference>
<dbReference type="SUPFAM" id="SSF54427">
    <property type="entry name" value="NTF2-like"/>
    <property type="match status" value="1"/>
</dbReference>
<proteinExistence type="predicted"/>
<keyword evidence="1" id="KW-0472">Membrane</keyword>
<name>A0A550I886_9FLAO</name>